<feature type="transmembrane region" description="Helical" evidence="1">
    <location>
        <begin position="43"/>
        <end position="67"/>
    </location>
</feature>
<comment type="caution">
    <text evidence="2">The sequence shown here is derived from an EMBL/GenBank/DDBJ whole genome shotgun (WGS) entry which is preliminary data.</text>
</comment>
<feature type="transmembrane region" description="Helical" evidence="1">
    <location>
        <begin position="185"/>
        <end position="208"/>
    </location>
</feature>
<keyword evidence="1" id="KW-0812">Transmembrane</keyword>
<name>A0ABP3R6B4_9BACI</name>
<feature type="transmembrane region" description="Helical" evidence="1">
    <location>
        <begin position="12"/>
        <end position="31"/>
    </location>
</feature>
<reference evidence="3" key="1">
    <citation type="journal article" date="2019" name="Int. J. Syst. Evol. Microbiol.">
        <title>The Global Catalogue of Microorganisms (GCM) 10K type strain sequencing project: providing services to taxonomists for standard genome sequencing and annotation.</title>
        <authorList>
            <consortium name="The Broad Institute Genomics Platform"/>
            <consortium name="The Broad Institute Genome Sequencing Center for Infectious Disease"/>
            <person name="Wu L."/>
            <person name="Ma J."/>
        </authorList>
    </citation>
    <scope>NUCLEOTIDE SEQUENCE [LARGE SCALE GENOMIC DNA]</scope>
    <source>
        <strain evidence="3">JCM 15395</strain>
    </source>
</reference>
<feature type="transmembrane region" description="Helical" evidence="1">
    <location>
        <begin position="79"/>
        <end position="95"/>
    </location>
</feature>
<protein>
    <submittedName>
        <fullName evidence="2">Uncharacterized protein</fullName>
    </submittedName>
</protein>
<feature type="transmembrane region" description="Helical" evidence="1">
    <location>
        <begin position="107"/>
        <end position="129"/>
    </location>
</feature>
<feature type="transmembrane region" description="Helical" evidence="1">
    <location>
        <begin position="159"/>
        <end position="179"/>
    </location>
</feature>
<organism evidence="2 3">
    <name type="scientific">Virgibacillus siamensis</name>
    <dbReference type="NCBI Taxonomy" id="480071"/>
    <lineage>
        <taxon>Bacteria</taxon>
        <taxon>Bacillati</taxon>
        <taxon>Bacillota</taxon>
        <taxon>Bacilli</taxon>
        <taxon>Bacillales</taxon>
        <taxon>Bacillaceae</taxon>
        <taxon>Virgibacillus</taxon>
    </lineage>
</organism>
<keyword evidence="3" id="KW-1185">Reference proteome</keyword>
<evidence type="ECO:0000313" key="3">
    <source>
        <dbReference type="Proteomes" id="UP001500866"/>
    </source>
</evidence>
<evidence type="ECO:0000313" key="2">
    <source>
        <dbReference type="EMBL" id="GAA0601437.1"/>
    </source>
</evidence>
<dbReference type="EMBL" id="BAAADS010000012">
    <property type="protein sequence ID" value="GAA0601437.1"/>
    <property type="molecule type" value="Genomic_DNA"/>
</dbReference>
<feature type="transmembrane region" description="Helical" evidence="1">
    <location>
        <begin position="135"/>
        <end position="152"/>
    </location>
</feature>
<sequence>MVIASKLMSIGIMVFSIGIGFITLIIFGGLIKEQRKLYLEEMLSQFINLILFVWAGKIILNFSVFITDPMSVLAYPSDSNSFYLAVFFSAVLFFYKSSKWDLDTLLFLESILLVLLMASFTYEFIQYIWYGNQFAFGYLILLAVLLLVFIFSRNRFTPAALILVILTVWCLGVFLLLFIQPFVTVFGYMITPWFLGLLFVGGFSYIFIVKERGDNNGWN</sequence>
<evidence type="ECO:0000256" key="1">
    <source>
        <dbReference type="SAM" id="Phobius"/>
    </source>
</evidence>
<gene>
    <name evidence="2" type="ORF">GCM10009001_17740</name>
</gene>
<proteinExistence type="predicted"/>
<accession>A0ABP3R6B4</accession>
<dbReference type="Proteomes" id="UP001500866">
    <property type="component" value="Unassembled WGS sequence"/>
</dbReference>
<keyword evidence="1" id="KW-0472">Membrane</keyword>
<keyword evidence="1" id="KW-1133">Transmembrane helix</keyword>